<dbReference type="EMBL" id="SNRY01004286">
    <property type="protein sequence ID" value="KAA6318153.1"/>
    <property type="molecule type" value="Genomic_DNA"/>
</dbReference>
<evidence type="ECO:0000313" key="1">
    <source>
        <dbReference type="EMBL" id="KAA6318153.1"/>
    </source>
</evidence>
<reference evidence="1" key="1">
    <citation type="submission" date="2019-03" db="EMBL/GenBank/DDBJ databases">
        <title>Single cell metagenomics reveals metabolic interactions within the superorganism composed of flagellate Streblomastix strix and complex community of Bacteroidetes bacteria on its surface.</title>
        <authorList>
            <person name="Treitli S.C."/>
            <person name="Kolisko M."/>
            <person name="Husnik F."/>
            <person name="Keeling P."/>
            <person name="Hampl V."/>
        </authorList>
    </citation>
    <scope>NUCLEOTIDE SEQUENCE</scope>
    <source>
        <strain evidence="1">STM</strain>
    </source>
</reference>
<gene>
    <name evidence="1" type="ORF">EZS27_031800</name>
</gene>
<comment type="caution">
    <text evidence="1">The sequence shown here is derived from an EMBL/GenBank/DDBJ whole genome shotgun (WGS) entry which is preliminary data.</text>
</comment>
<accession>A0A5J4QC40</accession>
<organism evidence="1">
    <name type="scientific">termite gut metagenome</name>
    <dbReference type="NCBI Taxonomy" id="433724"/>
    <lineage>
        <taxon>unclassified sequences</taxon>
        <taxon>metagenomes</taxon>
        <taxon>organismal metagenomes</taxon>
    </lineage>
</organism>
<sequence>MSRAYFCGMFTRRKPNKAGSISIQVIDKSRGDYHVVKSFGTGRSESELSLLERRANQYLREQEGLNRGLFEEEEDVLVGDFVSPLLNAQLQVIGPELIFGQLYDRIDYGGLHNEMFRHLVITRLFSRGSKLKTIDYLQRYLGISYDINQIYRFLDNLCYRKERKKTK</sequence>
<proteinExistence type="predicted"/>
<protein>
    <submittedName>
        <fullName evidence="1">Uncharacterized protein</fullName>
    </submittedName>
</protein>
<dbReference type="AlphaFoldDB" id="A0A5J4QC40"/>
<name>A0A5J4QC40_9ZZZZ</name>